<feature type="domain" description="YCII-related" evidence="1">
    <location>
        <begin position="14"/>
        <end position="102"/>
    </location>
</feature>
<reference evidence="2 3" key="1">
    <citation type="journal article" date="2015" name="Biotechnol. Biofuels">
        <title>Enhanced degradation of softwood versus hardwood by the white-rot fungus Pycnoporus coccineus.</title>
        <authorList>
            <person name="Couturier M."/>
            <person name="Navarro D."/>
            <person name="Chevret D."/>
            <person name="Henrissat B."/>
            <person name="Piumi F."/>
            <person name="Ruiz-Duenas F.J."/>
            <person name="Martinez A.T."/>
            <person name="Grigoriev I.V."/>
            <person name="Riley R."/>
            <person name="Lipzen A."/>
            <person name="Berrin J.G."/>
            <person name="Master E.R."/>
            <person name="Rosso M.N."/>
        </authorList>
    </citation>
    <scope>NUCLEOTIDE SEQUENCE [LARGE SCALE GENOMIC DNA]</scope>
    <source>
        <strain evidence="2 3">BRFM310</strain>
    </source>
</reference>
<accession>A0A1Y2ICB8</accession>
<dbReference type="OrthoDB" id="5519740at2759"/>
<dbReference type="PANTHER" id="PTHR33606:SF3">
    <property type="entry name" value="PROTEIN YCII"/>
    <property type="match status" value="1"/>
</dbReference>
<sequence length="119" mass="13442">MSFPTLPTYKHNYYLFHMWDIPTAQRAKHLGDHVKVTAPLIQSGAIILGGALLPPTMKTSDPEPLKKPAGSFFFVRADSLEQAWEIIKQDPFYTSGEVWDRESITGAPAYMVMPEVKFE</sequence>
<protein>
    <recommendedName>
        <fullName evidence="1">YCII-related domain-containing protein</fullName>
    </recommendedName>
</protein>
<dbReference type="SUPFAM" id="SSF54909">
    <property type="entry name" value="Dimeric alpha+beta barrel"/>
    <property type="match status" value="1"/>
</dbReference>
<organism evidence="2 3">
    <name type="scientific">Trametes coccinea (strain BRFM310)</name>
    <name type="common">Pycnoporus coccineus</name>
    <dbReference type="NCBI Taxonomy" id="1353009"/>
    <lineage>
        <taxon>Eukaryota</taxon>
        <taxon>Fungi</taxon>
        <taxon>Dikarya</taxon>
        <taxon>Basidiomycota</taxon>
        <taxon>Agaricomycotina</taxon>
        <taxon>Agaricomycetes</taxon>
        <taxon>Polyporales</taxon>
        <taxon>Polyporaceae</taxon>
        <taxon>Trametes</taxon>
    </lineage>
</organism>
<name>A0A1Y2ICB8_TRAC3</name>
<gene>
    <name evidence="2" type="ORF">PYCCODRAFT_1470762</name>
</gene>
<dbReference type="InterPro" id="IPR005545">
    <property type="entry name" value="YCII"/>
</dbReference>
<dbReference type="InterPro" id="IPR011008">
    <property type="entry name" value="Dimeric_a/b-barrel"/>
</dbReference>
<dbReference type="Pfam" id="PF03795">
    <property type="entry name" value="YCII"/>
    <property type="match status" value="1"/>
</dbReference>
<dbReference type="InterPro" id="IPR051807">
    <property type="entry name" value="Sec-metab_biosynth-assoc"/>
</dbReference>
<evidence type="ECO:0000313" key="2">
    <source>
        <dbReference type="EMBL" id="OSC98785.1"/>
    </source>
</evidence>
<dbReference type="AlphaFoldDB" id="A0A1Y2ICB8"/>
<dbReference type="EMBL" id="KZ084134">
    <property type="protein sequence ID" value="OSC98785.1"/>
    <property type="molecule type" value="Genomic_DNA"/>
</dbReference>
<dbReference type="Proteomes" id="UP000193067">
    <property type="component" value="Unassembled WGS sequence"/>
</dbReference>
<proteinExistence type="predicted"/>
<evidence type="ECO:0000313" key="3">
    <source>
        <dbReference type="Proteomes" id="UP000193067"/>
    </source>
</evidence>
<evidence type="ECO:0000259" key="1">
    <source>
        <dbReference type="Pfam" id="PF03795"/>
    </source>
</evidence>
<dbReference type="Gene3D" id="3.30.70.1060">
    <property type="entry name" value="Dimeric alpha+beta barrel"/>
    <property type="match status" value="1"/>
</dbReference>
<keyword evidence="3" id="KW-1185">Reference proteome</keyword>
<dbReference type="PANTHER" id="PTHR33606">
    <property type="entry name" value="PROTEIN YCII"/>
    <property type="match status" value="1"/>
</dbReference>